<organism evidence="3 4">
    <name type="scientific">Piscirickettsia salmonis</name>
    <dbReference type="NCBI Taxonomy" id="1238"/>
    <lineage>
        <taxon>Bacteria</taxon>
        <taxon>Pseudomonadati</taxon>
        <taxon>Pseudomonadota</taxon>
        <taxon>Gammaproteobacteria</taxon>
        <taxon>Thiotrichales</taxon>
        <taxon>Piscirickettsiaceae</taxon>
        <taxon>Piscirickettsia</taxon>
    </lineage>
</organism>
<evidence type="ECO:0000313" key="3">
    <source>
        <dbReference type="EMBL" id="ALB23592.1"/>
    </source>
</evidence>
<evidence type="ECO:0000256" key="1">
    <source>
        <dbReference type="ARBA" id="ARBA00005578"/>
    </source>
</evidence>
<dbReference type="RefSeq" id="WP_017376373.1">
    <property type="nucleotide sequence ID" value="NZ_CP012508.1"/>
</dbReference>
<evidence type="ECO:0000256" key="2">
    <source>
        <dbReference type="RuleBase" id="RU003860"/>
    </source>
</evidence>
<dbReference type="EMBL" id="CP012508">
    <property type="protein sequence ID" value="ALB23592.1"/>
    <property type="molecule type" value="Genomic_DNA"/>
</dbReference>
<gene>
    <name evidence="3" type="ORF">KU39_2414</name>
</gene>
<dbReference type="InterPro" id="IPR036065">
    <property type="entry name" value="BolA-like_sf"/>
</dbReference>
<dbReference type="AlphaFoldDB" id="A0A1L6TDT1"/>
<dbReference type="Pfam" id="PF01722">
    <property type="entry name" value="BolA"/>
    <property type="match status" value="1"/>
</dbReference>
<dbReference type="SUPFAM" id="SSF82657">
    <property type="entry name" value="BolA-like"/>
    <property type="match status" value="1"/>
</dbReference>
<dbReference type="Gene3D" id="3.30.300.90">
    <property type="entry name" value="BolA-like"/>
    <property type="match status" value="1"/>
</dbReference>
<name>A0A1L6TDT1_PISSA</name>
<dbReference type="Proteomes" id="UP000029558">
    <property type="component" value="Chromosome"/>
</dbReference>
<dbReference type="InterPro" id="IPR050961">
    <property type="entry name" value="BolA/IbaG_stress_morph_reg"/>
</dbReference>
<evidence type="ECO:0000313" key="4">
    <source>
        <dbReference type="Proteomes" id="UP000029558"/>
    </source>
</evidence>
<dbReference type="PIRSF" id="PIRSF003113">
    <property type="entry name" value="BolA"/>
    <property type="match status" value="1"/>
</dbReference>
<dbReference type="InterPro" id="IPR002634">
    <property type="entry name" value="BolA"/>
</dbReference>
<sequence>MKTAEQIEQLVSARLDNVRVFVEGDGRHFQVVVVGDCFVELSQVKRQQHVYSVLMDEITSGQLHAVNIKAYTPKEWGEESDEY</sequence>
<accession>A0A1L6TDT1</accession>
<proteinExistence type="inferred from homology"/>
<dbReference type="OrthoDB" id="9812890at2"/>
<dbReference type="PANTHER" id="PTHR46229:SF4">
    <property type="entry name" value="ACID STRESS PROTEIN IBAG"/>
    <property type="match status" value="1"/>
</dbReference>
<protein>
    <submittedName>
        <fullName evidence="3">BolA</fullName>
    </submittedName>
</protein>
<reference evidence="3 4" key="1">
    <citation type="journal article" date="2014" name="Genome Announc.">
        <title>Comparative Genome Analysis of Two Isolates of the Fish Pathogen Piscirickettsia salmonis from Different Hosts Reveals Major Differences in Virulence-Associated Secretion Systems.</title>
        <authorList>
            <person name="Bohle H."/>
            <person name="Henriquez P."/>
            <person name="Grothusen H."/>
            <person name="Navas E."/>
            <person name="Sandoval A."/>
            <person name="Bustamante F."/>
            <person name="Bustos P."/>
            <person name="Mancilla M."/>
        </authorList>
    </citation>
    <scope>NUCLEOTIDE SEQUENCE [LARGE SCALE GENOMIC DNA]</scope>
    <source>
        <strain evidence="4">B1-32597</strain>
    </source>
</reference>
<comment type="similarity">
    <text evidence="1 2">Belongs to the BolA/IbaG family.</text>
</comment>
<dbReference type="PANTHER" id="PTHR46229">
    <property type="entry name" value="BOLA TRANSCRIPTION REGULATOR"/>
    <property type="match status" value="1"/>
</dbReference>